<reference evidence="2 3" key="1">
    <citation type="submission" date="2015-03" db="EMBL/GenBank/DDBJ databases">
        <authorList>
            <person name="Morales-Cruz A."/>
            <person name="Amrine K.C."/>
            <person name="Cantu D."/>
        </authorList>
    </citation>
    <scope>NUCLEOTIDE SEQUENCE [LARGE SCALE GENOMIC DNA]</scope>
    <source>
        <strain evidence="2">DS831</strain>
    </source>
</reference>
<dbReference type="InterPro" id="IPR040632">
    <property type="entry name" value="Sulfotransfer_4"/>
</dbReference>
<reference evidence="2 3" key="2">
    <citation type="submission" date="2015-05" db="EMBL/GenBank/DDBJ databases">
        <title>Distinctive expansion of gene families associated with plant cell wall degradation and secondary metabolism in the genomes of grapevine trunk pathogens.</title>
        <authorList>
            <person name="Lawrence D.P."/>
            <person name="Travadon R."/>
            <person name="Rolshausen P.E."/>
            <person name="Baumgartner K."/>
        </authorList>
    </citation>
    <scope>NUCLEOTIDE SEQUENCE [LARGE SCALE GENOMIC DNA]</scope>
    <source>
        <strain evidence="2">DS831</strain>
    </source>
</reference>
<dbReference type="PANTHER" id="PTHR48079">
    <property type="entry name" value="PROTEIN YEEZ"/>
    <property type="match status" value="1"/>
</dbReference>
<organism evidence="2 3">
    <name type="scientific">Diplodia seriata</name>
    <dbReference type="NCBI Taxonomy" id="420778"/>
    <lineage>
        <taxon>Eukaryota</taxon>
        <taxon>Fungi</taxon>
        <taxon>Dikarya</taxon>
        <taxon>Ascomycota</taxon>
        <taxon>Pezizomycotina</taxon>
        <taxon>Dothideomycetes</taxon>
        <taxon>Dothideomycetes incertae sedis</taxon>
        <taxon>Botryosphaeriales</taxon>
        <taxon>Botryosphaeriaceae</taxon>
        <taxon>Diplodia</taxon>
    </lineage>
</organism>
<dbReference type="InterPro" id="IPR051783">
    <property type="entry name" value="NAD(P)-dependent_oxidoreduct"/>
</dbReference>
<dbReference type="GO" id="GO:0005737">
    <property type="term" value="C:cytoplasm"/>
    <property type="evidence" value="ECO:0007669"/>
    <property type="project" value="TreeGrafter"/>
</dbReference>
<proteinExistence type="predicted"/>
<dbReference type="Pfam" id="PF01370">
    <property type="entry name" value="Epimerase"/>
    <property type="match status" value="1"/>
</dbReference>
<protein>
    <submittedName>
        <fullName evidence="2">Putative nad dependent epimerase</fullName>
    </submittedName>
</protein>
<dbReference type="PANTHER" id="PTHR48079:SF5">
    <property type="entry name" value="DEPENDENT EPIMERASE_DEHYDRATASE, PUTATIVE (AFU_ORTHOLOGUE AFUA_7G00180)-RELATED"/>
    <property type="match status" value="1"/>
</dbReference>
<evidence type="ECO:0000313" key="3">
    <source>
        <dbReference type="Proteomes" id="UP000034182"/>
    </source>
</evidence>
<accession>A0A0G2DRW3</accession>
<dbReference type="InterPro" id="IPR027417">
    <property type="entry name" value="P-loop_NTPase"/>
</dbReference>
<evidence type="ECO:0000313" key="2">
    <source>
        <dbReference type="EMBL" id="KKY13762.1"/>
    </source>
</evidence>
<sequence>MAPQHASPPAAPDTPFRVICAGLSRTGTVSLCTALSTLLAGPVFHGGMQMLHGGAERQALMLSLCRQDPSRSDAERAHAKRLLAQLTTGYVAAADMPANMYVAELLDLYPDATVVTSLPTVIHNSALLPIMAKQQRIFMTGGSGYVGSAVAQLALSRGHQVHALSRSDSSDAKLRALGAVPVRGDLRALDVLRRQSAQADVVLHLADSLMNDFSQDYANVVATDAAAVDAIAAGLAGSNKPLVVTSGSLVVAATGAETNEDSPLWENPLNDRIACERHALAQRAKGIAVFAVRLAPFVYGRGGSGVRLFMNMFANAGSAMYVDAGDVVTSAVHVDDAAELYLLAAEKAQPGEAFNGVSGHVTMRDLAEAVGEVLRLPVRSVAFADAEAQWGKFFAHFLSIENWSSGAKAERELGWAPKGLSIIDEVKTGSYVAVAEELKQSAAA</sequence>
<feature type="domain" description="NAD-dependent epimerase/dehydratase" evidence="1">
    <location>
        <begin position="137"/>
        <end position="355"/>
    </location>
</feature>
<dbReference type="SUPFAM" id="SSF51735">
    <property type="entry name" value="NAD(P)-binding Rossmann-fold domains"/>
    <property type="match status" value="1"/>
</dbReference>
<dbReference type="AlphaFoldDB" id="A0A0G2DRW3"/>
<evidence type="ECO:0000259" key="1">
    <source>
        <dbReference type="Pfam" id="PF01370"/>
    </source>
</evidence>
<dbReference type="GO" id="GO:0004029">
    <property type="term" value="F:aldehyde dehydrogenase (NAD+) activity"/>
    <property type="evidence" value="ECO:0007669"/>
    <property type="project" value="TreeGrafter"/>
</dbReference>
<dbReference type="InterPro" id="IPR001509">
    <property type="entry name" value="Epimerase_deHydtase"/>
</dbReference>
<dbReference type="InterPro" id="IPR036291">
    <property type="entry name" value="NAD(P)-bd_dom_sf"/>
</dbReference>
<name>A0A0G2DRW3_9PEZI</name>
<comment type="caution">
    <text evidence="2">The sequence shown here is derived from an EMBL/GenBank/DDBJ whole genome shotgun (WGS) entry which is preliminary data.</text>
</comment>
<gene>
    <name evidence="2" type="ORF">UCDDS831_g08739</name>
</gene>
<dbReference type="Pfam" id="PF17784">
    <property type="entry name" value="Sulfotransfer_4"/>
    <property type="match status" value="1"/>
</dbReference>
<dbReference type="Gene3D" id="3.40.50.300">
    <property type="entry name" value="P-loop containing nucleotide triphosphate hydrolases"/>
    <property type="match status" value="1"/>
</dbReference>
<dbReference type="Proteomes" id="UP000034182">
    <property type="component" value="Unassembled WGS sequence"/>
</dbReference>
<dbReference type="EMBL" id="LAQI01000258">
    <property type="protein sequence ID" value="KKY13762.1"/>
    <property type="molecule type" value="Genomic_DNA"/>
</dbReference>
<dbReference type="Gene3D" id="3.40.50.720">
    <property type="entry name" value="NAD(P)-binding Rossmann-like Domain"/>
    <property type="match status" value="1"/>
</dbReference>